<evidence type="ECO:0000256" key="1">
    <source>
        <dbReference type="ARBA" id="ARBA00007320"/>
    </source>
</evidence>
<gene>
    <name evidence="2" type="ORF">Celaphus_00016934</name>
</gene>
<dbReference type="Gene3D" id="3.100.10.10">
    <property type="match status" value="1"/>
</dbReference>
<feature type="non-terminal residue" evidence="2">
    <location>
        <position position="63"/>
    </location>
</feature>
<sequence length="63" mass="7679">MPSRLRKIWKLKGHVNHRHSKHWKRPGGQGLLYRVLGKRKLPKQPITLRAKFFSRRNEEKIKR</sequence>
<dbReference type="EMBL" id="MKHE01000016">
    <property type="protein sequence ID" value="OWK07301.1"/>
    <property type="molecule type" value="Genomic_DNA"/>
</dbReference>
<comment type="similarity">
    <text evidence="1">Belongs to the universal ribosomal protein uL15 family.</text>
</comment>
<dbReference type="GO" id="GO:0022625">
    <property type="term" value="C:cytosolic large ribosomal subunit"/>
    <property type="evidence" value="ECO:0007669"/>
    <property type="project" value="TreeGrafter"/>
</dbReference>
<protein>
    <submittedName>
        <fullName evidence="2">Uncharacterized protein</fullName>
    </submittedName>
</protein>
<dbReference type="PANTHER" id="PTHR11721:SF3">
    <property type="entry name" value="LARGE RIBOSOMAL SUBUNIT PROTEIN UL15"/>
    <property type="match status" value="1"/>
</dbReference>
<accession>A0A212CMV1</accession>
<dbReference type="Proteomes" id="UP000242450">
    <property type="component" value="Chromosome 16"/>
</dbReference>
<evidence type="ECO:0000313" key="3">
    <source>
        <dbReference type="Proteomes" id="UP000242450"/>
    </source>
</evidence>
<dbReference type="PANTHER" id="PTHR11721">
    <property type="entry name" value="60S RIBOSOMAL PROTEIN L27A"/>
    <property type="match status" value="1"/>
</dbReference>
<organism evidence="2 3">
    <name type="scientific">Cervus elaphus hippelaphus</name>
    <name type="common">European red deer</name>
    <dbReference type="NCBI Taxonomy" id="46360"/>
    <lineage>
        <taxon>Eukaryota</taxon>
        <taxon>Metazoa</taxon>
        <taxon>Chordata</taxon>
        <taxon>Craniata</taxon>
        <taxon>Vertebrata</taxon>
        <taxon>Euteleostomi</taxon>
        <taxon>Mammalia</taxon>
        <taxon>Eutheria</taxon>
        <taxon>Laurasiatheria</taxon>
        <taxon>Artiodactyla</taxon>
        <taxon>Ruminantia</taxon>
        <taxon>Pecora</taxon>
        <taxon>Cervidae</taxon>
        <taxon>Cervinae</taxon>
        <taxon>Cervus</taxon>
    </lineage>
</organism>
<reference evidence="2 3" key="1">
    <citation type="journal article" date="2018" name="Mol. Genet. Genomics">
        <title>The red deer Cervus elaphus genome CerEla1.0: sequencing, annotating, genes, and chromosomes.</title>
        <authorList>
            <person name="Bana N.A."/>
            <person name="Nyiri A."/>
            <person name="Nagy J."/>
            <person name="Frank K."/>
            <person name="Nagy T."/>
            <person name="Steger V."/>
            <person name="Schiller M."/>
            <person name="Lakatos P."/>
            <person name="Sugar L."/>
            <person name="Horn P."/>
            <person name="Barta E."/>
            <person name="Orosz L."/>
        </authorList>
    </citation>
    <scope>NUCLEOTIDE SEQUENCE [LARGE SCALE GENOMIC DNA]</scope>
    <source>
        <strain evidence="2">Hungarian</strain>
    </source>
</reference>
<dbReference type="GO" id="GO:0003735">
    <property type="term" value="F:structural constituent of ribosome"/>
    <property type="evidence" value="ECO:0007669"/>
    <property type="project" value="TreeGrafter"/>
</dbReference>
<comment type="caution">
    <text evidence="2">The sequence shown here is derived from an EMBL/GenBank/DDBJ whole genome shotgun (WGS) entry which is preliminary data.</text>
</comment>
<dbReference type="AlphaFoldDB" id="A0A212CMV1"/>
<dbReference type="OrthoDB" id="61900at2759"/>
<name>A0A212CMV1_CEREH</name>
<proteinExistence type="inferred from homology"/>
<keyword evidence="3" id="KW-1185">Reference proteome</keyword>
<evidence type="ECO:0000313" key="2">
    <source>
        <dbReference type="EMBL" id="OWK07301.1"/>
    </source>
</evidence>